<keyword evidence="1" id="KW-0808">Transferase</keyword>
<keyword evidence="1" id="KW-0418">Kinase</keyword>
<organism evidence="1 2">
    <name type="scientific">Halobacterium bonnevillei</name>
    <dbReference type="NCBI Taxonomy" id="2692200"/>
    <lineage>
        <taxon>Archaea</taxon>
        <taxon>Methanobacteriati</taxon>
        <taxon>Methanobacteriota</taxon>
        <taxon>Stenosarchaea group</taxon>
        <taxon>Halobacteria</taxon>
        <taxon>Halobacteriales</taxon>
        <taxon>Halobacteriaceae</taxon>
        <taxon>Halobacterium</taxon>
    </lineage>
</organism>
<protein>
    <submittedName>
        <fullName evidence="1">GHMP kinase</fullName>
    </submittedName>
</protein>
<sequence>WGPAVYGVTDESRADAAETAGREALEAAGVGGDVQVVAPRNEGAQLSE</sequence>
<comment type="caution">
    <text evidence="1">The sequence shown here is derived from an EMBL/GenBank/DDBJ whole genome shotgun (WGS) entry which is preliminary data.</text>
</comment>
<accession>A0A6B0SSF4</accession>
<evidence type="ECO:0000313" key="1">
    <source>
        <dbReference type="EMBL" id="MXR22493.1"/>
    </source>
</evidence>
<dbReference type="Proteomes" id="UP000471521">
    <property type="component" value="Unassembled WGS sequence"/>
</dbReference>
<dbReference type="EMBL" id="WUUU01000302">
    <property type="protein sequence ID" value="MXR22493.1"/>
    <property type="molecule type" value="Genomic_DNA"/>
</dbReference>
<evidence type="ECO:0000313" key="2">
    <source>
        <dbReference type="Proteomes" id="UP000471521"/>
    </source>
</evidence>
<proteinExistence type="predicted"/>
<dbReference type="GO" id="GO:0016301">
    <property type="term" value="F:kinase activity"/>
    <property type="evidence" value="ECO:0007669"/>
    <property type="project" value="UniProtKB-KW"/>
</dbReference>
<keyword evidence="2" id="KW-1185">Reference proteome</keyword>
<name>A0A6B0SSF4_9EURY</name>
<dbReference type="AlphaFoldDB" id="A0A6B0SSF4"/>
<reference evidence="1 2" key="1">
    <citation type="submission" date="2019-12" db="EMBL/GenBank/DDBJ databases">
        <title>Isolation and characterization of three novel carbon monoxide-oxidizing members of Halobacteria from salione crusts and soils.</title>
        <authorList>
            <person name="Myers M.R."/>
            <person name="King G.M."/>
        </authorList>
    </citation>
    <scope>NUCLEOTIDE SEQUENCE [LARGE SCALE GENOMIC DNA]</scope>
    <source>
        <strain evidence="1 2">PCN9</strain>
    </source>
</reference>
<gene>
    <name evidence="1" type="ORF">GRX66_18610</name>
</gene>
<feature type="non-terminal residue" evidence="1">
    <location>
        <position position="1"/>
    </location>
</feature>